<feature type="domain" description="CHAT" evidence="1">
    <location>
        <begin position="3"/>
        <end position="51"/>
    </location>
</feature>
<accession>A0A6A6EFS4</accession>
<reference evidence="2" key="1">
    <citation type="journal article" date="2020" name="Stud. Mycol.">
        <title>101 Dothideomycetes genomes: a test case for predicting lifestyles and emergence of pathogens.</title>
        <authorList>
            <person name="Haridas S."/>
            <person name="Albert R."/>
            <person name="Binder M."/>
            <person name="Bloem J."/>
            <person name="Labutti K."/>
            <person name="Salamov A."/>
            <person name="Andreopoulos B."/>
            <person name="Baker S."/>
            <person name="Barry K."/>
            <person name="Bills G."/>
            <person name="Bluhm B."/>
            <person name="Cannon C."/>
            <person name="Castanera R."/>
            <person name="Culley D."/>
            <person name="Daum C."/>
            <person name="Ezra D."/>
            <person name="Gonzalez J."/>
            <person name="Henrissat B."/>
            <person name="Kuo A."/>
            <person name="Liang C."/>
            <person name="Lipzen A."/>
            <person name="Lutzoni F."/>
            <person name="Magnuson J."/>
            <person name="Mondo S."/>
            <person name="Nolan M."/>
            <person name="Ohm R."/>
            <person name="Pangilinan J."/>
            <person name="Park H.-J."/>
            <person name="Ramirez L."/>
            <person name="Alfaro M."/>
            <person name="Sun H."/>
            <person name="Tritt A."/>
            <person name="Yoshinaga Y."/>
            <person name="Zwiers L.-H."/>
            <person name="Turgeon B."/>
            <person name="Goodwin S."/>
            <person name="Spatafora J."/>
            <person name="Crous P."/>
            <person name="Grigoriev I."/>
        </authorList>
    </citation>
    <scope>NUCLEOTIDE SEQUENCE</scope>
    <source>
        <strain evidence="2">CBS 207.26</strain>
    </source>
</reference>
<feature type="non-terminal residue" evidence="2">
    <location>
        <position position="68"/>
    </location>
</feature>
<sequence length="68" mass="7684">FDESIHLISACQLAGFRHVTGTLWDVNDESCVDMAKTTYQEIIHGGLTDESVCLGLHKATRKLRDHWL</sequence>
<evidence type="ECO:0000313" key="3">
    <source>
        <dbReference type="Proteomes" id="UP000800200"/>
    </source>
</evidence>
<dbReference type="Pfam" id="PF12770">
    <property type="entry name" value="CHAT"/>
    <property type="match status" value="1"/>
</dbReference>
<proteinExistence type="predicted"/>
<feature type="non-terminal residue" evidence="2">
    <location>
        <position position="1"/>
    </location>
</feature>
<gene>
    <name evidence="2" type="ORF">K469DRAFT_519559</name>
</gene>
<dbReference type="EMBL" id="ML994620">
    <property type="protein sequence ID" value="KAF2189925.1"/>
    <property type="molecule type" value="Genomic_DNA"/>
</dbReference>
<organism evidence="2 3">
    <name type="scientific">Zopfia rhizophila CBS 207.26</name>
    <dbReference type="NCBI Taxonomy" id="1314779"/>
    <lineage>
        <taxon>Eukaryota</taxon>
        <taxon>Fungi</taxon>
        <taxon>Dikarya</taxon>
        <taxon>Ascomycota</taxon>
        <taxon>Pezizomycotina</taxon>
        <taxon>Dothideomycetes</taxon>
        <taxon>Dothideomycetes incertae sedis</taxon>
        <taxon>Zopfiaceae</taxon>
        <taxon>Zopfia</taxon>
    </lineage>
</organism>
<name>A0A6A6EFS4_9PEZI</name>
<dbReference type="AlphaFoldDB" id="A0A6A6EFS4"/>
<dbReference type="InterPro" id="IPR024983">
    <property type="entry name" value="CHAT_dom"/>
</dbReference>
<evidence type="ECO:0000313" key="2">
    <source>
        <dbReference type="EMBL" id="KAF2189925.1"/>
    </source>
</evidence>
<dbReference type="Proteomes" id="UP000800200">
    <property type="component" value="Unassembled WGS sequence"/>
</dbReference>
<evidence type="ECO:0000259" key="1">
    <source>
        <dbReference type="Pfam" id="PF12770"/>
    </source>
</evidence>
<keyword evidence="3" id="KW-1185">Reference proteome</keyword>
<dbReference type="OrthoDB" id="9991317at2759"/>
<protein>
    <recommendedName>
        <fullName evidence="1">CHAT domain-containing protein</fullName>
    </recommendedName>
</protein>